<keyword evidence="3" id="KW-1185">Reference proteome</keyword>
<name>A0ABQ8FUX2_9PEZI</name>
<feature type="region of interest" description="Disordered" evidence="1">
    <location>
        <begin position="498"/>
        <end position="527"/>
    </location>
</feature>
<dbReference type="EMBL" id="JAGTJR010000051">
    <property type="protein sequence ID" value="KAH7028246.1"/>
    <property type="molecule type" value="Genomic_DNA"/>
</dbReference>
<feature type="compositionally biased region" description="Polar residues" evidence="1">
    <location>
        <begin position="563"/>
        <end position="579"/>
    </location>
</feature>
<sequence>MPFGRRVPPSLSIFNHRSVVVQESDSSGIWCPCTLSLGLDRTKEPRMGNILLRQLAHFEGFDDERSVSLRVLPVNLERMHHEYGDANNIPSAIHDHFAQNNPIRPNGQVLTLVLDMSAHGRVIVPSTATVLTPKQACRRTVLAFQRLCQATKLLIYIPADHITEIQKADLQQFNLLAHQRGALTSMPLNLRRIYHGSGARETTWEVFNILELPPAYSQQLKRATNKHARTASPDHTPKRRAIDFSRSAKSRPAASISNTDTDTDFSANALSPLPASPSHEGVFTALHNGTSAPSSGDVDLVHLAVRGVVQDALPNVVEDALRDMLPNLLKTTVQRMLPQMLHDAIRGLRPWTQRDRASETSQSSTEQDKDDQHPLTVVIEPIVQEQLPTVVRKVMDDDGTYDDLIYEAQQQIELVIREEKDDALDQIREERDICVKDVQEMGTIAQEMLERTASSSDGERDPQRKAILQAILRTVRSTISGESTQSDPLRFTFMRFEGGAPASGESTEDAASTIDTPVEDSPSTRANSLAYDGYTAAGLGIESEDGQVESNISSPSARLLRNPPSSRASSAGAQLQASEGEQVPSGSIRVVSVPFSAVMGRLTRRDDTARGHDET</sequence>
<feature type="region of interest" description="Disordered" evidence="1">
    <location>
        <begin position="351"/>
        <end position="373"/>
    </location>
</feature>
<feature type="region of interest" description="Disordered" evidence="1">
    <location>
        <begin position="220"/>
        <end position="273"/>
    </location>
</feature>
<feature type="compositionally biased region" description="Polar residues" evidence="1">
    <location>
        <begin position="509"/>
        <end position="527"/>
    </location>
</feature>
<comment type="caution">
    <text evidence="2">The sequence shown here is derived from an EMBL/GenBank/DDBJ whole genome shotgun (WGS) entry which is preliminary data.</text>
</comment>
<accession>A0ABQ8FUX2</accession>
<organism evidence="2 3">
    <name type="scientific">Macrophomina phaseolina</name>
    <dbReference type="NCBI Taxonomy" id="35725"/>
    <lineage>
        <taxon>Eukaryota</taxon>
        <taxon>Fungi</taxon>
        <taxon>Dikarya</taxon>
        <taxon>Ascomycota</taxon>
        <taxon>Pezizomycotina</taxon>
        <taxon>Dothideomycetes</taxon>
        <taxon>Dothideomycetes incertae sedis</taxon>
        <taxon>Botryosphaeriales</taxon>
        <taxon>Botryosphaeriaceae</taxon>
        <taxon>Macrophomina</taxon>
    </lineage>
</organism>
<proteinExistence type="predicted"/>
<feature type="compositionally biased region" description="Polar residues" evidence="1">
    <location>
        <begin position="255"/>
        <end position="269"/>
    </location>
</feature>
<protein>
    <submittedName>
        <fullName evidence="2">Uncharacterized protein</fullName>
    </submittedName>
</protein>
<dbReference type="Proteomes" id="UP000774617">
    <property type="component" value="Unassembled WGS sequence"/>
</dbReference>
<gene>
    <name evidence="2" type="ORF">B0J12DRAFT_704677</name>
</gene>
<evidence type="ECO:0000313" key="2">
    <source>
        <dbReference type="EMBL" id="KAH7028246.1"/>
    </source>
</evidence>
<feature type="region of interest" description="Disordered" evidence="1">
    <location>
        <begin position="545"/>
        <end position="588"/>
    </location>
</feature>
<evidence type="ECO:0000313" key="3">
    <source>
        <dbReference type="Proteomes" id="UP000774617"/>
    </source>
</evidence>
<reference evidence="2 3" key="1">
    <citation type="journal article" date="2021" name="Nat. Commun.">
        <title>Genetic determinants of endophytism in the Arabidopsis root mycobiome.</title>
        <authorList>
            <person name="Mesny F."/>
            <person name="Miyauchi S."/>
            <person name="Thiergart T."/>
            <person name="Pickel B."/>
            <person name="Atanasova L."/>
            <person name="Karlsson M."/>
            <person name="Huettel B."/>
            <person name="Barry K.W."/>
            <person name="Haridas S."/>
            <person name="Chen C."/>
            <person name="Bauer D."/>
            <person name="Andreopoulos W."/>
            <person name="Pangilinan J."/>
            <person name="LaButti K."/>
            <person name="Riley R."/>
            <person name="Lipzen A."/>
            <person name="Clum A."/>
            <person name="Drula E."/>
            <person name="Henrissat B."/>
            <person name="Kohler A."/>
            <person name="Grigoriev I.V."/>
            <person name="Martin F.M."/>
            <person name="Hacquard S."/>
        </authorList>
    </citation>
    <scope>NUCLEOTIDE SEQUENCE [LARGE SCALE GENOMIC DNA]</scope>
    <source>
        <strain evidence="2 3">MPI-SDFR-AT-0080</strain>
    </source>
</reference>
<evidence type="ECO:0000256" key="1">
    <source>
        <dbReference type="SAM" id="MobiDB-lite"/>
    </source>
</evidence>